<organism evidence="1 2">
    <name type="scientific">Aneurinibacillus aneurinilyticus ATCC 12856</name>
    <dbReference type="NCBI Taxonomy" id="649747"/>
    <lineage>
        <taxon>Bacteria</taxon>
        <taxon>Bacillati</taxon>
        <taxon>Bacillota</taxon>
        <taxon>Bacilli</taxon>
        <taxon>Bacillales</taxon>
        <taxon>Paenibacillaceae</taxon>
        <taxon>Aneurinibacillus group</taxon>
        <taxon>Aneurinibacillus</taxon>
    </lineage>
</organism>
<dbReference type="HOGENOM" id="CLU_2731184_0_0_9"/>
<accession>U1Y482</accession>
<evidence type="ECO:0000313" key="1">
    <source>
        <dbReference type="EMBL" id="ERI05721.1"/>
    </source>
</evidence>
<name>U1Y482_ANEAE</name>
<gene>
    <name evidence="1" type="ORF">HMPREF0083_05568</name>
</gene>
<dbReference type="AlphaFoldDB" id="U1Y482"/>
<dbReference type="Proteomes" id="UP000016511">
    <property type="component" value="Unassembled WGS sequence"/>
</dbReference>
<keyword evidence="2" id="KW-1185">Reference proteome</keyword>
<protein>
    <submittedName>
        <fullName evidence="1">Uncharacterized protein</fullName>
    </submittedName>
</protein>
<dbReference type="PATRIC" id="fig|649747.3.peg.5005"/>
<dbReference type="EMBL" id="AWSJ01000347">
    <property type="protein sequence ID" value="ERI05721.1"/>
    <property type="molecule type" value="Genomic_DNA"/>
</dbReference>
<reference evidence="1 2" key="1">
    <citation type="submission" date="2013-08" db="EMBL/GenBank/DDBJ databases">
        <authorList>
            <person name="Weinstock G."/>
            <person name="Sodergren E."/>
            <person name="Wylie T."/>
            <person name="Fulton L."/>
            <person name="Fulton R."/>
            <person name="Fronick C."/>
            <person name="O'Laughlin M."/>
            <person name="Godfrey J."/>
            <person name="Miner T."/>
            <person name="Herter B."/>
            <person name="Appelbaum E."/>
            <person name="Cordes M."/>
            <person name="Lek S."/>
            <person name="Wollam A."/>
            <person name="Pepin K.H."/>
            <person name="Palsikar V.B."/>
            <person name="Mitreva M."/>
            <person name="Wilson R.K."/>
        </authorList>
    </citation>
    <scope>NUCLEOTIDE SEQUENCE [LARGE SCALE GENOMIC DNA]</scope>
    <source>
        <strain evidence="1 2">ATCC 12856</strain>
    </source>
</reference>
<comment type="caution">
    <text evidence="1">The sequence shown here is derived from an EMBL/GenBank/DDBJ whole genome shotgun (WGS) entry which is preliminary data.</text>
</comment>
<proteinExistence type="predicted"/>
<evidence type="ECO:0000313" key="2">
    <source>
        <dbReference type="Proteomes" id="UP000016511"/>
    </source>
</evidence>
<sequence length="71" mass="7990">MLFSTGAIFAEEILQKIDVTLPSLKFIVDGADKTPMNNLYEVDGKKVPSTFVYEGFRTYLCILLLLFQADP</sequence>